<dbReference type="EMBL" id="CP000108">
    <property type="protein sequence ID" value="ABB28167.1"/>
    <property type="molecule type" value="Genomic_DNA"/>
</dbReference>
<proteinExistence type="predicted"/>
<reference evidence="3" key="1">
    <citation type="submission" date="2005-08" db="EMBL/GenBank/DDBJ databases">
        <title>Complete sequence of Chlorobium chlorochromatii CaD3.</title>
        <authorList>
            <person name="Copeland A."/>
            <person name="Lucas S."/>
            <person name="Lapidus A."/>
            <person name="Barry K."/>
            <person name="Detter J.C."/>
            <person name="Glavina T."/>
            <person name="Hammon N."/>
            <person name="Israni S."/>
            <person name="Pitluck S."/>
            <person name="Bryant D."/>
            <person name="Schmutz J."/>
            <person name="Larimer F."/>
            <person name="Land M."/>
            <person name="Kyrpides N."/>
            <person name="Ivanova N."/>
            <person name="Richardson P."/>
        </authorList>
    </citation>
    <scope>NUCLEOTIDE SEQUENCE [LARGE SCALE GENOMIC DNA]</scope>
    <source>
        <strain evidence="3">CaD3</strain>
    </source>
</reference>
<dbReference type="CDD" id="cd09837">
    <property type="entry name" value="CBS_pair_chlorobiales"/>
    <property type="match status" value="1"/>
</dbReference>
<dbReference type="eggNOG" id="COG0517">
    <property type="taxonomic scope" value="Bacteria"/>
</dbReference>
<evidence type="ECO:0000259" key="2">
    <source>
        <dbReference type="PROSITE" id="PS51371"/>
    </source>
</evidence>
<dbReference type="InterPro" id="IPR000644">
    <property type="entry name" value="CBS_dom"/>
</dbReference>
<accession>Q3AS58</accession>
<evidence type="ECO:0000313" key="3">
    <source>
        <dbReference type="EMBL" id="ABB28167.1"/>
    </source>
</evidence>
<dbReference type="AlphaFoldDB" id="Q3AS58"/>
<name>Q3AS58_CHLCH</name>
<dbReference type="Gene3D" id="3.10.580.10">
    <property type="entry name" value="CBS-domain"/>
    <property type="match status" value="1"/>
</dbReference>
<dbReference type="PROSITE" id="PS51371">
    <property type="entry name" value="CBS"/>
    <property type="match status" value="1"/>
</dbReference>
<organism evidence="3">
    <name type="scientific">Chlorobium chlorochromatii (strain CaD3)</name>
    <dbReference type="NCBI Taxonomy" id="340177"/>
    <lineage>
        <taxon>Bacteria</taxon>
        <taxon>Pseudomonadati</taxon>
        <taxon>Chlorobiota</taxon>
        <taxon>Chlorobiia</taxon>
        <taxon>Chlorobiales</taxon>
        <taxon>Chlorobiaceae</taxon>
        <taxon>Chlorobium/Pelodictyon group</taxon>
        <taxon>Chlorobium</taxon>
    </lineage>
</organism>
<dbReference type="KEGG" id="cch:Cag_0902"/>
<gene>
    <name evidence="3" type="ordered locus">Cag_0902</name>
</gene>
<dbReference type="STRING" id="340177.Cag_0902"/>
<sequence>MLQSQFIEAHLETDCPVFYDDDFVADVLPIMQRQHVSCAPVLSGGKPERLVTLPDLLAAEQTTDSDTLRLKELPLPQASGVDAGEHLFDIFRRLPHFPCDVVPVADDKGMFAGVIDKQQVIEQVARIFHVGDDSLTLELEVPKSGVKLSEIIALLERNEATILSFGMYTATSDNHESIILSFRLQTHDFFRLVQNLEHYGYQVHYTSQMFNAEDEVLREKAREILYLIDL</sequence>
<feature type="domain" description="CBS" evidence="2">
    <location>
        <begin position="11"/>
        <end position="67"/>
    </location>
</feature>
<dbReference type="OrthoDB" id="594490at2"/>
<keyword evidence="1" id="KW-0129">CBS domain</keyword>
<evidence type="ECO:0000256" key="1">
    <source>
        <dbReference type="PROSITE-ProRule" id="PRU00703"/>
    </source>
</evidence>
<protein>
    <submittedName>
        <fullName evidence="3">Putative transcriptional regulator, XRE family</fullName>
    </submittedName>
</protein>
<dbReference type="Pfam" id="PF00571">
    <property type="entry name" value="CBS"/>
    <property type="match status" value="1"/>
</dbReference>
<dbReference type="SUPFAM" id="SSF54631">
    <property type="entry name" value="CBS-domain pair"/>
    <property type="match status" value="1"/>
</dbReference>
<dbReference type="HOGENOM" id="CLU_102952_0_0_10"/>
<dbReference type="InterPro" id="IPR046342">
    <property type="entry name" value="CBS_dom_sf"/>
</dbReference>